<keyword evidence="3" id="KW-1185">Reference proteome</keyword>
<comment type="caution">
    <text evidence="1">The sequence shown here is derived from an EMBL/GenBank/DDBJ whole genome shotgun (WGS) entry which is preliminary data.</text>
</comment>
<evidence type="ECO:0000313" key="4">
    <source>
        <dbReference type="Proteomes" id="UP000242547"/>
    </source>
</evidence>
<reference evidence="2" key="2">
    <citation type="submission" date="2018-03" db="EMBL/GenBank/DDBJ databases">
        <authorList>
            <person name="Naushad S."/>
        </authorList>
    </citation>
    <scope>NUCLEOTIDE SEQUENCE</scope>
    <source>
        <strain evidence="2">SNUC 1409</strain>
    </source>
</reference>
<dbReference type="OrthoDB" id="2410452at2"/>
<dbReference type="NCBIfam" id="TIGR04223">
    <property type="entry name" value="quorum_AgrD"/>
    <property type="match status" value="1"/>
</dbReference>
<dbReference type="RefSeq" id="WP_103165878.1">
    <property type="nucleotide sequence ID" value="NZ_CP130489.1"/>
</dbReference>
<dbReference type="Pfam" id="PF05931">
    <property type="entry name" value="AgrD"/>
    <property type="match status" value="1"/>
</dbReference>
<proteinExistence type="predicted"/>
<evidence type="ECO:0000313" key="1">
    <source>
        <dbReference type="EMBL" id="PTE73345.1"/>
    </source>
</evidence>
<organism evidence="1 4">
    <name type="scientific">Staphylococcus devriesei</name>
    <dbReference type="NCBI Taxonomy" id="586733"/>
    <lineage>
        <taxon>Bacteria</taxon>
        <taxon>Bacillati</taxon>
        <taxon>Bacillota</taxon>
        <taxon>Bacilli</taxon>
        <taxon>Bacillales</taxon>
        <taxon>Staphylococcaceae</taxon>
        <taxon>Staphylococcus</taxon>
    </lineage>
</organism>
<dbReference type="EMBL" id="PYZI01000007">
    <property type="protein sequence ID" value="PTF13892.1"/>
    <property type="molecule type" value="Genomic_DNA"/>
</dbReference>
<gene>
    <name evidence="1" type="ORF">BUY44_06270</name>
    <name evidence="2" type="ORF">BUY47_07450</name>
</gene>
<dbReference type="SMART" id="SM00794">
    <property type="entry name" value="AgrD"/>
    <property type="match status" value="1"/>
</dbReference>
<dbReference type="EMBL" id="PYZL01000034">
    <property type="protein sequence ID" value="PTE73345.1"/>
    <property type="molecule type" value="Genomic_DNA"/>
</dbReference>
<reference evidence="1" key="3">
    <citation type="submission" date="2018-03" db="EMBL/GenBank/DDBJ databases">
        <authorList>
            <person name="Keele B.F."/>
        </authorList>
    </citation>
    <scope>NUCLEOTIDE SEQUENCE</scope>
    <source>
        <strain evidence="1">SNUC 761</strain>
    </source>
</reference>
<evidence type="ECO:0000313" key="2">
    <source>
        <dbReference type="EMBL" id="PTF13892.1"/>
    </source>
</evidence>
<dbReference type="AlphaFoldDB" id="A0A2K4DS37"/>
<protein>
    <submittedName>
        <fullName evidence="1">Cyclic lactone autoinducer peptide</fullName>
    </submittedName>
</protein>
<dbReference type="GeneID" id="48887506"/>
<evidence type="ECO:0000313" key="3">
    <source>
        <dbReference type="Proteomes" id="UP000242088"/>
    </source>
</evidence>
<sequence>MMFITDLFFKFFAAILETLGNVAAYKPCFGYFDEAEVPEELTNLKR</sequence>
<dbReference type="InterPro" id="IPR009229">
    <property type="entry name" value="AgrD"/>
</dbReference>
<name>A0A2K4DS37_9STAP</name>
<dbReference type="Proteomes" id="UP000242547">
    <property type="component" value="Unassembled WGS sequence"/>
</dbReference>
<dbReference type="Proteomes" id="UP000242088">
    <property type="component" value="Unassembled WGS sequence"/>
</dbReference>
<accession>A0A2K4DS37</accession>
<reference evidence="3 4" key="1">
    <citation type="journal article" date="2016" name="Front. Microbiol.">
        <title>Comprehensive Phylogenetic Analysis of Bovine Non-aureus Staphylococci Species Based on Whole-Genome Sequencing.</title>
        <authorList>
            <person name="Naushad S."/>
            <person name="Barkema H.W."/>
            <person name="Luby C."/>
            <person name="Condas L.A."/>
            <person name="Nobrega D.B."/>
            <person name="Carson D.A."/>
            <person name="De Buck J."/>
        </authorList>
    </citation>
    <scope>NUCLEOTIDE SEQUENCE [LARGE SCALE GENOMIC DNA]</scope>
    <source>
        <strain evidence="2 3">SNUC 1409</strain>
        <strain evidence="1 4">SNUC 761</strain>
    </source>
</reference>